<evidence type="ECO:0000313" key="12">
    <source>
        <dbReference type="Proteomes" id="UP000823928"/>
    </source>
</evidence>
<dbReference type="PIRSF" id="PIRSF000388">
    <property type="entry name" value="Pantoate_hydroxy_MeTrfase"/>
    <property type="match status" value="1"/>
</dbReference>
<dbReference type="CDD" id="cd06557">
    <property type="entry name" value="KPHMT-like"/>
    <property type="match status" value="1"/>
</dbReference>
<dbReference type="SUPFAM" id="SSF51621">
    <property type="entry name" value="Phosphoenolpyruvate/pyruvate domain"/>
    <property type="match status" value="1"/>
</dbReference>
<comment type="catalytic activity">
    <reaction evidence="7">
        <text>(6R)-5,10-methylene-5,6,7,8-tetrahydrofolate + 3-methyl-2-oxobutanoate + H2O = 2-dehydropantoate + (6S)-5,6,7,8-tetrahydrofolate</text>
        <dbReference type="Rhea" id="RHEA:11824"/>
        <dbReference type="ChEBI" id="CHEBI:11561"/>
        <dbReference type="ChEBI" id="CHEBI:11851"/>
        <dbReference type="ChEBI" id="CHEBI:15377"/>
        <dbReference type="ChEBI" id="CHEBI:15636"/>
        <dbReference type="ChEBI" id="CHEBI:57453"/>
        <dbReference type="EC" id="2.1.2.11"/>
    </reaction>
</comment>
<comment type="caution">
    <text evidence="11">The sequence shown here is derived from an EMBL/GenBank/DDBJ whole genome shotgun (WGS) entry which is preliminary data.</text>
</comment>
<evidence type="ECO:0000256" key="8">
    <source>
        <dbReference type="PIRSR" id="PIRSR000388-1"/>
    </source>
</evidence>
<dbReference type="InterPro" id="IPR003700">
    <property type="entry name" value="Pantoate_hydroxy_MeTrfase"/>
</dbReference>
<dbReference type="Pfam" id="PF02548">
    <property type="entry name" value="Pantoate_transf"/>
    <property type="match status" value="1"/>
</dbReference>
<dbReference type="EC" id="2.1.2.11" evidence="7"/>
<dbReference type="HAMAP" id="MF_00156">
    <property type="entry name" value="PanB"/>
    <property type="match status" value="1"/>
</dbReference>
<dbReference type="GO" id="GO:0003864">
    <property type="term" value="F:3-methyl-2-oxobutanoate hydroxymethyltransferase activity"/>
    <property type="evidence" value="ECO:0007669"/>
    <property type="project" value="UniProtKB-UniRule"/>
</dbReference>
<comment type="subcellular location">
    <subcellularLocation>
        <location evidence="7">Cytoplasm</location>
    </subcellularLocation>
</comment>
<reference evidence="11" key="1">
    <citation type="submission" date="2020-10" db="EMBL/GenBank/DDBJ databases">
        <authorList>
            <person name="Gilroy R."/>
        </authorList>
    </citation>
    <scope>NUCLEOTIDE SEQUENCE</scope>
    <source>
        <strain evidence="11">6276</strain>
    </source>
</reference>
<dbReference type="GO" id="GO:0015940">
    <property type="term" value="P:pantothenate biosynthetic process"/>
    <property type="evidence" value="ECO:0007669"/>
    <property type="project" value="UniProtKB-UniRule"/>
</dbReference>
<evidence type="ECO:0000256" key="4">
    <source>
        <dbReference type="ARBA" id="ARBA00022655"/>
    </source>
</evidence>
<dbReference type="AlphaFoldDB" id="A0A9D1JMX8"/>
<organism evidence="11 12">
    <name type="scientific">Candidatus Scatousia excrementigallinarum</name>
    <dbReference type="NCBI Taxonomy" id="2840935"/>
    <lineage>
        <taxon>Bacteria</taxon>
        <taxon>Candidatus Scatousia</taxon>
    </lineage>
</organism>
<feature type="binding site" evidence="7 9">
    <location>
        <position position="85"/>
    </location>
    <ligand>
        <name>3-methyl-2-oxobutanoate</name>
        <dbReference type="ChEBI" id="CHEBI:11851"/>
    </ligand>
</feature>
<keyword evidence="5 7" id="KW-0808">Transferase</keyword>
<dbReference type="Gene3D" id="3.20.20.60">
    <property type="entry name" value="Phosphoenolpyruvate-binding domains"/>
    <property type="match status" value="1"/>
</dbReference>
<evidence type="ECO:0000256" key="5">
    <source>
        <dbReference type="ARBA" id="ARBA00022679"/>
    </source>
</evidence>
<evidence type="ECO:0000256" key="6">
    <source>
        <dbReference type="ARBA" id="ARBA00056497"/>
    </source>
</evidence>
<feature type="binding site" evidence="7 10">
    <location>
        <position position="46"/>
    </location>
    <ligand>
        <name>Mg(2+)</name>
        <dbReference type="ChEBI" id="CHEBI:18420"/>
    </ligand>
</feature>
<dbReference type="PANTHER" id="PTHR20881:SF0">
    <property type="entry name" value="3-METHYL-2-OXOBUTANOATE HYDROXYMETHYLTRANSFERASE"/>
    <property type="match status" value="1"/>
</dbReference>
<evidence type="ECO:0000256" key="9">
    <source>
        <dbReference type="PIRSR" id="PIRSR000388-2"/>
    </source>
</evidence>
<comment type="pathway">
    <text evidence="1 7">Cofactor biosynthesis; (R)-pantothenate biosynthesis; (R)-pantoate from 3-methyl-2-oxobutanoate: step 1/2.</text>
</comment>
<dbReference type="FunFam" id="3.20.20.60:FF:000003">
    <property type="entry name" value="3-methyl-2-oxobutanoate hydroxymethyltransferase"/>
    <property type="match status" value="1"/>
</dbReference>
<keyword evidence="4 7" id="KW-0566">Pantothenate biosynthesis</keyword>
<feature type="binding site" evidence="7 9">
    <location>
        <position position="114"/>
    </location>
    <ligand>
        <name>3-methyl-2-oxobutanoate</name>
        <dbReference type="ChEBI" id="CHEBI:11851"/>
    </ligand>
</feature>
<evidence type="ECO:0000256" key="3">
    <source>
        <dbReference type="ARBA" id="ARBA00011424"/>
    </source>
</evidence>
<evidence type="ECO:0000256" key="10">
    <source>
        <dbReference type="PIRSR" id="PIRSR000388-3"/>
    </source>
</evidence>
<dbReference type="GO" id="GO:0000287">
    <property type="term" value="F:magnesium ion binding"/>
    <property type="evidence" value="ECO:0007669"/>
    <property type="project" value="TreeGrafter"/>
</dbReference>
<feature type="active site" description="Proton acceptor" evidence="7 8">
    <location>
        <position position="184"/>
    </location>
</feature>
<dbReference type="PANTHER" id="PTHR20881">
    <property type="entry name" value="3-METHYL-2-OXOBUTANOATE HYDROXYMETHYLTRANSFERASE"/>
    <property type="match status" value="1"/>
</dbReference>
<feature type="binding site" evidence="7 9">
    <location>
        <begin position="46"/>
        <end position="47"/>
    </location>
    <ligand>
        <name>3-methyl-2-oxobutanoate</name>
        <dbReference type="ChEBI" id="CHEBI:11851"/>
    </ligand>
</feature>
<comment type="subunit">
    <text evidence="3 7">Homodecamer; pentamer of dimers.</text>
</comment>
<dbReference type="NCBIfam" id="NF001452">
    <property type="entry name" value="PRK00311.1"/>
    <property type="match status" value="1"/>
</dbReference>
<dbReference type="InterPro" id="IPR040442">
    <property type="entry name" value="Pyrv_kinase-like_dom_sf"/>
</dbReference>
<dbReference type="EMBL" id="DVIU01000140">
    <property type="protein sequence ID" value="HIS36411.1"/>
    <property type="molecule type" value="Genomic_DNA"/>
</dbReference>
<gene>
    <name evidence="7 11" type="primary">panB</name>
    <name evidence="11" type="ORF">IAC10_07250</name>
</gene>
<name>A0A9D1JMX8_9BACT</name>
<dbReference type="InterPro" id="IPR015813">
    <property type="entry name" value="Pyrv/PenolPyrv_kinase-like_dom"/>
</dbReference>
<dbReference type="GO" id="GO:0005737">
    <property type="term" value="C:cytoplasm"/>
    <property type="evidence" value="ECO:0007669"/>
    <property type="project" value="UniProtKB-SubCell"/>
</dbReference>
<keyword evidence="7" id="KW-0963">Cytoplasm</keyword>
<protein>
    <recommendedName>
        <fullName evidence="7">3-methyl-2-oxobutanoate hydroxymethyltransferase</fullName>
        <ecNumber evidence="7">2.1.2.11</ecNumber>
    </recommendedName>
    <alternativeName>
        <fullName evidence="7">Ketopantoate hydroxymethyltransferase</fullName>
        <shortName evidence="7">KPHMT</shortName>
    </alternativeName>
</protein>
<dbReference type="NCBIfam" id="TIGR00222">
    <property type="entry name" value="panB"/>
    <property type="match status" value="1"/>
</dbReference>
<keyword evidence="7 10" id="KW-0479">Metal-binding</keyword>
<evidence type="ECO:0000256" key="2">
    <source>
        <dbReference type="ARBA" id="ARBA00008676"/>
    </source>
</evidence>
<proteinExistence type="inferred from homology"/>
<keyword evidence="7 10" id="KW-0460">Magnesium</keyword>
<comment type="function">
    <text evidence="6 7">Catalyzes the reversible reaction in which hydroxymethyl group from 5,10-methylenetetrahydrofolate is transferred onto alpha-ketoisovalerate to form ketopantoate.</text>
</comment>
<accession>A0A9D1JMX8</accession>
<evidence type="ECO:0000256" key="1">
    <source>
        <dbReference type="ARBA" id="ARBA00005033"/>
    </source>
</evidence>
<reference evidence="11" key="2">
    <citation type="journal article" date="2021" name="PeerJ">
        <title>Extensive microbial diversity within the chicken gut microbiome revealed by metagenomics and culture.</title>
        <authorList>
            <person name="Gilroy R."/>
            <person name="Ravi A."/>
            <person name="Getino M."/>
            <person name="Pursley I."/>
            <person name="Horton D.L."/>
            <person name="Alikhan N.F."/>
            <person name="Baker D."/>
            <person name="Gharbi K."/>
            <person name="Hall N."/>
            <person name="Watson M."/>
            <person name="Adriaenssens E.M."/>
            <person name="Foster-Nyarko E."/>
            <person name="Jarju S."/>
            <person name="Secka A."/>
            <person name="Antonio M."/>
            <person name="Oren A."/>
            <person name="Chaudhuri R.R."/>
            <person name="La Ragione R."/>
            <person name="Hildebrand F."/>
            <person name="Pallen M.J."/>
        </authorList>
    </citation>
    <scope>NUCLEOTIDE SEQUENCE</scope>
    <source>
        <strain evidence="11">6276</strain>
    </source>
</reference>
<comment type="similarity">
    <text evidence="2 7">Belongs to the PanB family.</text>
</comment>
<evidence type="ECO:0000256" key="7">
    <source>
        <dbReference type="HAMAP-Rule" id="MF_00156"/>
    </source>
</evidence>
<dbReference type="Proteomes" id="UP000823928">
    <property type="component" value="Unassembled WGS sequence"/>
</dbReference>
<sequence>MSKKITVNTIQKFKNNKEKFSVLTAYDYSTAKYIDEAGIDIILIGDSLAMVALGYENTNAIGIEEMEIFTKAVARGVNHAMVITDMPFLSYHKTESEAVENAGKMIKAGANGVKIEGATDYIIKVIKHLTEIGIPVMGHVGFTPQFLNAIGGYNIQGKSYEATLDILEQAKKLEQAGVFSIVLEMVPEESAQYITEHLTVPTISCGAGKYCSAQVLVSDDVFGKYSEFKPKFARQYGDMKSLIFNCAKQYNEDVKNGKFPSEQEVFRLKEEELKQLKLHKDNQTNSLR</sequence>
<feature type="binding site" evidence="7 10">
    <location>
        <position position="116"/>
    </location>
    <ligand>
        <name>Mg(2+)</name>
        <dbReference type="ChEBI" id="CHEBI:18420"/>
    </ligand>
</feature>
<comment type="cofactor">
    <cofactor evidence="7 10">
        <name>Mg(2+)</name>
        <dbReference type="ChEBI" id="CHEBI:18420"/>
    </cofactor>
    <text evidence="7 10">Binds 1 Mg(2+) ion per subunit.</text>
</comment>
<feature type="binding site" evidence="7 10">
    <location>
        <position position="85"/>
    </location>
    <ligand>
        <name>Mg(2+)</name>
        <dbReference type="ChEBI" id="CHEBI:18420"/>
    </ligand>
</feature>
<evidence type="ECO:0000313" key="11">
    <source>
        <dbReference type="EMBL" id="HIS36411.1"/>
    </source>
</evidence>